<evidence type="ECO:0000256" key="1">
    <source>
        <dbReference type="ARBA" id="ARBA00004123"/>
    </source>
</evidence>
<sequence length="647" mass="72115">MLLYTRLAPPKAPIKRSRAACNYCKEKKKKCDETRPACSRCQERSQECIYKPIPRRQRRKGESIVPCSPFDTNSYSSSGRAKNVLDVHAASKWNDDVHGKSANEDLLDDTTVTTQPPTLSTSLVNHTASISADQSDWVSTNIPVISPLESVDFQLPAFDDPKFLAEHVKNAEEGDIEKTFRRESIAITIPKTTYASACANAYATPSPSLAMIMPIPTQSPWFELCAPVFSEFSERNNRRVLFDHFYNVLSRRIVFHEESGNPFQQLILPLCYTSFVVTNAVYALASAHLEHRGVRNDENSIYFHNRAIQGLARLIQKGTGAGKNELLAAVMLLLVQKDRSNIVDVHLKGAMAVMSKYETTIDPTGIFLEKAFRFYDVIAALSFGTVPLSSTRDIDYPTPSDSLESNGATSPLNSVDTLLGMATSLWPIIHRLSSLLALKDELNVAVVNEEVSKVSVLRTEFQISATGIESALEDWRPTVPENSVLNQNLEELSPEQSAERGYLQSILSNALSYRHSAFVYLYRTIYGYPRRHVLVQRHAHKSLTHCIGTVSNTGPTSALLWPLFVASCEAATLADRELAHQVFMAINRRQGMANIDRAWTIVQEVWQRVDKGSMQQPQEEATLLDVRGEGDLWRGVSADMGVTIVFG</sequence>
<reference evidence="5" key="1">
    <citation type="journal article" date="2016" name="Genome Biol. Evol.">
        <title>Comparative 'omics' of the Fusarium fujikuroi species complex highlights differences in genetic potential and metabolite synthesis.</title>
        <authorList>
            <person name="Niehaus E.-M."/>
            <person name="Muensterkoetter M."/>
            <person name="Proctor R.H."/>
            <person name="Brown D.W."/>
            <person name="Sharon A."/>
            <person name="Idan Y."/>
            <person name="Oren-Young L."/>
            <person name="Sieber C.M."/>
            <person name="Novak O."/>
            <person name="Pencik A."/>
            <person name="Tarkowska D."/>
            <person name="Hromadova K."/>
            <person name="Freeman S."/>
            <person name="Maymon M."/>
            <person name="Elazar M."/>
            <person name="Youssef S.A."/>
            <person name="El-Shabrawy E.S.M."/>
            <person name="Shalaby A.B.A."/>
            <person name="Houterman P."/>
            <person name="Brock N.L."/>
            <person name="Burkhardt I."/>
            <person name="Tsavkelova E.A."/>
            <person name="Dickschat J.S."/>
            <person name="Galuszka P."/>
            <person name="Gueldener U."/>
            <person name="Tudzynski B."/>
        </authorList>
    </citation>
    <scope>NUCLEOTIDE SEQUENCE [LARGE SCALE GENOMIC DNA]</scope>
    <source>
        <strain evidence="5">ET1</strain>
    </source>
</reference>
<dbReference type="InterPro" id="IPR036864">
    <property type="entry name" value="Zn2-C6_fun-type_DNA-bd_sf"/>
</dbReference>
<dbReference type="GO" id="GO:0005634">
    <property type="term" value="C:nucleus"/>
    <property type="evidence" value="ECO:0007669"/>
    <property type="project" value="UniProtKB-SubCell"/>
</dbReference>
<accession>A0A1L7WB80</accession>
<dbReference type="GO" id="GO:0045944">
    <property type="term" value="P:positive regulation of transcription by RNA polymerase II"/>
    <property type="evidence" value="ECO:0007669"/>
    <property type="project" value="TreeGrafter"/>
</dbReference>
<proteinExistence type="predicted"/>
<dbReference type="Gene3D" id="4.10.240.10">
    <property type="entry name" value="Zn(2)-C6 fungal-type DNA-binding domain"/>
    <property type="match status" value="1"/>
</dbReference>
<dbReference type="PROSITE" id="PS00463">
    <property type="entry name" value="ZN2_CY6_FUNGAL_1"/>
    <property type="match status" value="1"/>
</dbReference>
<dbReference type="GeneID" id="42060942"/>
<dbReference type="Pfam" id="PF11951">
    <property type="entry name" value="Fungal_trans_2"/>
    <property type="match status" value="1"/>
</dbReference>
<dbReference type="AlphaFoldDB" id="A0A1L7WB80"/>
<dbReference type="GO" id="GO:0008270">
    <property type="term" value="F:zinc ion binding"/>
    <property type="evidence" value="ECO:0007669"/>
    <property type="project" value="InterPro"/>
</dbReference>
<dbReference type="GO" id="GO:0000976">
    <property type="term" value="F:transcription cis-regulatory region binding"/>
    <property type="evidence" value="ECO:0007669"/>
    <property type="project" value="TreeGrafter"/>
</dbReference>
<evidence type="ECO:0000313" key="4">
    <source>
        <dbReference type="EMBL" id="CZR49879.1"/>
    </source>
</evidence>
<feature type="domain" description="Zn(2)-C6 fungal-type" evidence="3">
    <location>
        <begin position="20"/>
        <end position="50"/>
    </location>
</feature>
<name>A0A1L7WB80_FUSPR</name>
<evidence type="ECO:0000259" key="3">
    <source>
        <dbReference type="PROSITE" id="PS50048"/>
    </source>
</evidence>
<dbReference type="SUPFAM" id="SSF57701">
    <property type="entry name" value="Zn2/Cys6 DNA-binding domain"/>
    <property type="match status" value="1"/>
</dbReference>
<dbReference type="CDD" id="cd00067">
    <property type="entry name" value="GAL4"/>
    <property type="match status" value="1"/>
</dbReference>
<dbReference type="PROSITE" id="PS50048">
    <property type="entry name" value="ZN2_CY6_FUNGAL_2"/>
    <property type="match status" value="1"/>
</dbReference>
<dbReference type="EMBL" id="FJOF01000020">
    <property type="protein sequence ID" value="CZR49879.1"/>
    <property type="molecule type" value="Genomic_DNA"/>
</dbReference>
<keyword evidence="2" id="KW-0539">Nucleus</keyword>
<dbReference type="VEuPathDB" id="FungiDB:FPRO_16087"/>
<organism evidence="4 5">
    <name type="scientific">Fusarium proliferatum (strain ET1)</name>
    <name type="common">Orchid endophyte fungus</name>
    <dbReference type="NCBI Taxonomy" id="1227346"/>
    <lineage>
        <taxon>Eukaryota</taxon>
        <taxon>Fungi</taxon>
        <taxon>Dikarya</taxon>
        <taxon>Ascomycota</taxon>
        <taxon>Pezizomycotina</taxon>
        <taxon>Sordariomycetes</taxon>
        <taxon>Hypocreomycetidae</taxon>
        <taxon>Hypocreales</taxon>
        <taxon>Nectriaceae</taxon>
        <taxon>Fusarium</taxon>
        <taxon>Fusarium fujikuroi species complex</taxon>
    </lineage>
</organism>
<dbReference type="InterPro" id="IPR021858">
    <property type="entry name" value="Fun_TF"/>
</dbReference>
<protein>
    <recommendedName>
        <fullName evidence="3">Zn(2)-C6 fungal-type domain-containing protein</fullName>
    </recommendedName>
</protein>
<dbReference type="GO" id="GO:0000981">
    <property type="term" value="F:DNA-binding transcription factor activity, RNA polymerase II-specific"/>
    <property type="evidence" value="ECO:0007669"/>
    <property type="project" value="InterPro"/>
</dbReference>
<evidence type="ECO:0000256" key="2">
    <source>
        <dbReference type="ARBA" id="ARBA00023242"/>
    </source>
</evidence>
<keyword evidence="5" id="KW-1185">Reference proteome</keyword>
<comment type="caution">
    <text evidence="4">The sequence shown here is derived from an EMBL/GenBank/DDBJ whole genome shotgun (WGS) entry which is preliminary data.</text>
</comment>
<dbReference type="InterPro" id="IPR001138">
    <property type="entry name" value="Zn2Cys6_DnaBD"/>
</dbReference>
<dbReference type="PANTHER" id="PTHR37534">
    <property type="entry name" value="TRANSCRIPTIONAL ACTIVATOR PROTEIN UGA3"/>
    <property type="match status" value="1"/>
</dbReference>
<dbReference type="Pfam" id="PF00172">
    <property type="entry name" value="Zn_clus"/>
    <property type="match status" value="1"/>
</dbReference>
<gene>
    <name evidence="4" type="ORF">FPRO_16087</name>
</gene>
<comment type="subcellular location">
    <subcellularLocation>
        <location evidence="1">Nucleus</location>
    </subcellularLocation>
</comment>
<dbReference type="PANTHER" id="PTHR37534:SF15">
    <property type="entry name" value="ZN(II)2CYS6 TRANSCRIPTION FACTOR (EUROFUNG)"/>
    <property type="match status" value="1"/>
</dbReference>
<dbReference type="RefSeq" id="XP_031090375.1">
    <property type="nucleotide sequence ID" value="XM_031225191.1"/>
</dbReference>
<dbReference type="Proteomes" id="UP000183971">
    <property type="component" value="Unassembled WGS sequence"/>
</dbReference>
<dbReference type="CDD" id="cd12148">
    <property type="entry name" value="fungal_TF_MHR"/>
    <property type="match status" value="1"/>
</dbReference>
<evidence type="ECO:0000313" key="5">
    <source>
        <dbReference type="Proteomes" id="UP000183971"/>
    </source>
</evidence>
<dbReference type="SMART" id="SM00066">
    <property type="entry name" value="GAL4"/>
    <property type="match status" value="1"/>
</dbReference>